<name>A0AC61Y5G0_9FLAO</name>
<evidence type="ECO:0000313" key="2">
    <source>
        <dbReference type="Proteomes" id="UP000356253"/>
    </source>
</evidence>
<proteinExistence type="predicted"/>
<accession>A0AC61Y5G0</accession>
<sequence length="397" mass="45821">MSKGTIIYIGGFELPDKNAAAQRVVGNAKLLRDIGYNVILVGVYKELESKYVENSFYGFKCYSIQYPQSKINWLKYITEYEFYKDITEKYHNIYSFIFYNLPAFSMGRLISYANKNNIKTFSDCTEWYEVTKKVNFKNIIKRIDVKLRMEYYNKKVTGVISISRYLHNYYLNNNVSTLLLPPLVDIEDNKWILEGAKHKASNTIKFVYAGSPFLITKGEAVASAKDRVDLIIDSLYQFHISGKSFLFNIIGITKENFLTAYPSFSNKVNQMKGVLIFKGRISHREAISMLKKSHYSIFFRDDTLTTKAGFPTKLTEAISAATAVITNRSSNIDEYIENGKNGFLINSINADDITKILDEVFKLDTKEQTNIEFYTEKNKSIFDYRTYIGKVKGFIEQ</sequence>
<gene>
    <name evidence="1" type="ORF">FVB9532_00997</name>
</gene>
<reference evidence="1" key="1">
    <citation type="submission" date="2019-09" db="EMBL/GenBank/DDBJ databases">
        <authorList>
            <person name="Rodrigo-Torres L."/>
            <person name="Arahal R. D."/>
            <person name="Lucena T."/>
        </authorList>
    </citation>
    <scope>NUCLEOTIDE SEQUENCE</scope>
    <source>
        <strain evidence="1">ISS653</strain>
    </source>
</reference>
<comment type="caution">
    <text evidence="1">The sequence shown here is derived from an EMBL/GenBank/DDBJ whole genome shotgun (WGS) entry which is preliminary data.</text>
</comment>
<dbReference type="Proteomes" id="UP000356253">
    <property type="component" value="Unassembled WGS sequence"/>
</dbReference>
<organism evidence="1 2">
    <name type="scientific">Mesonia oceanica</name>
    <dbReference type="NCBI Taxonomy" id="2687242"/>
    <lineage>
        <taxon>Bacteria</taxon>
        <taxon>Pseudomonadati</taxon>
        <taxon>Bacteroidota</taxon>
        <taxon>Flavobacteriia</taxon>
        <taxon>Flavobacteriales</taxon>
        <taxon>Flavobacteriaceae</taxon>
        <taxon>Mesonia</taxon>
    </lineage>
</organism>
<protein>
    <submittedName>
        <fullName evidence="1">Uncharacterized protein</fullName>
    </submittedName>
</protein>
<keyword evidence="2" id="KW-1185">Reference proteome</keyword>
<dbReference type="EMBL" id="CABVMM010000003">
    <property type="protein sequence ID" value="VVU99740.1"/>
    <property type="molecule type" value="Genomic_DNA"/>
</dbReference>
<evidence type="ECO:0000313" key="1">
    <source>
        <dbReference type="EMBL" id="VVU99740.1"/>
    </source>
</evidence>